<dbReference type="SUPFAM" id="SSF55811">
    <property type="entry name" value="Nudix"/>
    <property type="match status" value="1"/>
</dbReference>
<reference evidence="6" key="1">
    <citation type="journal article" date="2019" name="Int. J. Syst. Evol. Microbiol.">
        <title>The Global Catalogue of Microorganisms (GCM) 10K type strain sequencing project: providing services to taxonomists for standard genome sequencing and annotation.</title>
        <authorList>
            <consortium name="The Broad Institute Genomics Platform"/>
            <consortium name="The Broad Institute Genome Sequencing Center for Infectious Disease"/>
            <person name="Wu L."/>
            <person name="Ma J."/>
        </authorList>
    </citation>
    <scope>NUCLEOTIDE SEQUENCE [LARGE SCALE GENOMIC DNA]</scope>
    <source>
        <strain evidence="6">CCM 8907</strain>
    </source>
</reference>
<name>A0ABW1TP88_9LACO</name>
<dbReference type="InterPro" id="IPR020476">
    <property type="entry name" value="Nudix_hydrolase"/>
</dbReference>
<protein>
    <submittedName>
        <fullName evidence="5">NUDIX domain-containing protein</fullName>
    </submittedName>
</protein>
<dbReference type="InterPro" id="IPR020084">
    <property type="entry name" value="NUDIX_hydrolase_CS"/>
</dbReference>
<dbReference type="PRINTS" id="PR00502">
    <property type="entry name" value="NUDIXFAMILY"/>
</dbReference>
<proteinExistence type="inferred from homology"/>
<organism evidence="5 6">
    <name type="scientific">Levilactobacillus tangyuanensis</name>
    <dbReference type="NCBI Taxonomy" id="2486021"/>
    <lineage>
        <taxon>Bacteria</taxon>
        <taxon>Bacillati</taxon>
        <taxon>Bacillota</taxon>
        <taxon>Bacilli</taxon>
        <taxon>Lactobacillales</taxon>
        <taxon>Lactobacillaceae</taxon>
        <taxon>Levilactobacillus</taxon>
    </lineage>
</organism>
<dbReference type="PROSITE" id="PS00893">
    <property type="entry name" value="NUDIX_BOX"/>
    <property type="match status" value="1"/>
</dbReference>
<dbReference type="PROSITE" id="PS51462">
    <property type="entry name" value="NUDIX"/>
    <property type="match status" value="1"/>
</dbReference>
<dbReference type="Pfam" id="PF00293">
    <property type="entry name" value="NUDIX"/>
    <property type="match status" value="1"/>
</dbReference>
<evidence type="ECO:0000256" key="1">
    <source>
        <dbReference type="ARBA" id="ARBA00001946"/>
    </source>
</evidence>
<evidence type="ECO:0000313" key="5">
    <source>
        <dbReference type="EMBL" id="MFC6274804.1"/>
    </source>
</evidence>
<dbReference type="PANTHER" id="PTHR43046:SF2">
    <property type="entry name" value="8-OXO-DGTP DIPHOSPHATASE-RELATED"/>
    <property type="match status" value="1"/>
</dbReference>
<evidence type="ECO:0000256" key="3">
    <source>
        <dbReference type="RuleBase" id="RU003476"/>
    </source>
</evidence>
<sequence length="149" mass="16256">MGYVLNLRQQVGQKPIIVVGAAAIVHDDQLGLLLVKRLDNQLWGLPAGSKELDESTEQTVLRELTEETGLIGQDPRLLTVASGQDMQYAYPNGDQIDSVTVVYELAASGQLQADQQETSVAKFVALADLKQLALTPLTKKILMDLQLIK</sequence>
<comment type="caution">
    <text evidence="5">The sequence shown here is derived from an EMBL/GenBank/DDBJ whole genome shotgun (WGS) entry which is preliminary data.</text>
</comment>
<dbReference type="InterPro" id="IPR000086">
    <property type="entry name" value="NUDIX_hydrolase_dom"/>
</dbReference>
<evidence type="ECO:0000313" key="6">
    <source>
        <dbReference type="Proteomes" id="UP001596191"/>
    </source>
</evidence>
<accession>A0ABW1TP88</accession>
<dbReference type="PANTHER" id="PTHR43046">
    <property type="entry name" value="GDP-MANNOSE MANNOSYL HYDROLASE"/>
    <property type="match status" value="1"/>
</dbReference>
<dbReference type="EMBL" id="JBHSSJ010000003">
    <property type="protein sequence ID" value="MFC6274804.1"/>
    <property type="molecule type" value="Genomic_DNA"/>
</dbReference>
<keyword evidence="6" id="KW-1185">Reference proteome</keyword>
<dbReference type="Proteomes" id="UP001596191">
    <property type="component" value="Unassembled WGS sequence"/>
</dbReference>
<dbReference type="InterPro" id="IPR015797">
    <property type="entry name" value="NUDIX_hydrolase-like_dom_sf"/>
</dbReference>
<keyword evidence="2 3" id="KW-0378">Hydrolase</keyword>
<gene>
    <name evidence="5" type="ORF">ACFQET_04655</name>
</gene>
<feature type="domain" description="Nudix hydrolase" evidence="4">
    <location>
        <begin position="15"/>
        <end position="147"/>
    </location>
</feature>
<evidence type="ECO:0000256" key="2">
    <source>
        <dbReference type="ARBA" id="ARBA00022801"/>
    </source>
</evidence>
<comment type="cofactor">
    <cofactor evidence="1">
        <name>Mg(2+)</name>
        <dbReference type="ChEBI" id="CHEBI:18420"/>
    </cofactor>
</comment>
<evidence type="ECO:0000259" key="4">
    <source>
        <dbReference type="PROSITE" id="PS51462"/>
    </source>
</evidence>
<comment type="similarity">
    <text evidence="3">Belongs to the Nudix hydrolase family.</text>
</comment>
<dbReference type="Gene3D" id="3.90.79.10">
    <property type="entry name" value="Nucleoside Triphosphate Pyrophosphohydrolase"/>
    <property type="match status" value="1"/>
</dbReference>
<dbReference type="RefSeq" id="WP_125640268.1">
    <property type="nucleotide sequence ID" value="NZ_JBHSSJ010000003.1"/>
</dbReference>